<dbReference type="OrthoDB" id="1937287at2759"/>
<dbReference type="Proteomes" id="UP000325315">
    <property type="component" value="Unassembled WGS sequence"/>
</dbReference>
<protein>
    <submittedName>
        <fullName evidence="2">F-box/LRR-repeat protein 13-like</fullName>
    </submittedName>
</protein>
<dbReference type="AlphaFoldDB" id="A0A5B6VPU0"/>
<reference evidence="3" key="1">
    <citation type="journal article" date="2019" name="Plant Biotechnol. J.">
        <title>Genome sequencing of the Australian wild diploid species Gossypium australe highlights disease resistance and delayed gland morphogenesis.</title>
        <authorList>
            <person name="Cai Y."/>
            <person name="Cai X."/>
            <person name="Wang Q."/>
            <person name="Wang P."/>
            <person name="Zhang Y."/>
            <person name="Cai C."/>
            <person name="Xu Y."/>
            <person name="Wang K."/>
            <person name="Zhou Z."/>
            <person name="Wang C."/>
            <person name="Geng S."/>
            <person name="Li B."/>
            <person name="Dong Q."/>
            <person name="Hou Y."/>
            <person name="Wang H."/>
            <person name="Ai P."/>
            <person name="Liu Z."/>
            <person name="Yi F."/>
            <person name="Sun M."/>
            <person name="An G."/>
            <person name="Cheng J."/>
            <person name="Zhang Y."/>
            <person name="Shi Q."/>
            <person name="Xie Y."/>
            <person name="Shi X."/>
            <person name="Chang Y."/>
            <person name="Huang F."/>
            <person name="Chen Y."/>
            <person name="Hong S."/>
            <person name="Mi L."/>
            <person name="Sun Q."/>
            <person name="Zhang L."/>
            <person name="Zhou B."/>
            <person name="Peng R."/>
            <person name="Zhang X."/>
            <person name="Liu F."/>
        </authorList>
    </citation>
    <scope>NUCLEOTIDE SEQUENCE [LARGE SCALE GENOMIC DNA]</scope>
    <source>
        <strain evidence="3">cv. PA1801</strain>
    </source>
</reference>
<proteinExistence type="predicted"/>
<gene>
    <name evidence="2" type="ORF">EPI10_016722</name>
</gene>
<evidence type="ECO:0000313" key="2">
    <source>
        <dbReference type="EMBL" id="KAA3471067.1"/>
    </source>
</evidence>
<evidence type="ECO:0000256" key="1">
    <source>
        <dbReference type="SAM" id="MobiDB-lite"/>
    </source>
</evidence>
<comment type="caution">
    <text evidence="2">The sequence shown here is derived from an EMBL/GenBank/DDBJ whole genome shotgun (WGS) entry which is preliminary data.</text>
</comment>
<feature type="compositionally biased region" description="Basic and acidic residues" evidence="1">
    <location>
        <begin position="41"/>
        <end position="60"/>
    </location>
</feature>
<keyword evidence="3" id="KW-1185">Reference proteome</keyword>
<name>A0A5B6VPU0_9ROSI</name>
<organism evidence="2 3">
    <name type="scientific">Gossypium australe</name>
    <dbReference type="NCBI Taxonomy" id="47621"/>
    <lineage>
        <taxon>Eukaryota</taxon>
        <taxon>Viridiplantae</taxon>
        <taxon>Streptophyta</taxon>
        <taxon>Embryophyta</taxon>
        <taxon>Tracheophyta</taxon>
        <taxon>Spermatophyta</taxon>
        <taxon>Magnoliopsida</taxon>
        <taxon>eudicotyledons</taxon>
        <taxon>Gunneridae</taxon>
        <taxon>Pentapetalae</taxon>
        <taxon>rosids</taxon>
        <taxon>malvids</taxon>
        <taxon>Malvales</taxon>
        <taxon>Malvaceae</taxon>
        <taxon>Malvoideae</taxon>
        <taxon>Gossypium</taxon>
    </lineage>
</organism>
<dbReference type="EMBL" id="SMMG02000006">
    <property type="protein sequence ID" value="KAA3471067.1"/>
    <property type="molecule type" value="Genomic_DNA"/>
</dbReference>
<accession>A0A5B6VPU0</accession>
<evidence type="ECO:0000313" key="3">
    <source>
        <dbReference type="Proteomes" id="UP000325315"/>
    </source>
</evidence>
<feature type="region of interest" description="Disordered" evidence="1">
    <location>
        <begin position="41"/>
        <end position="76"/>
    </location>
</feature>
<sequence>MLRKFISVSETWFQNTEATLKNQQASIHGLENQIGQLVKLVSERPQEDKKEQKPVVREYKPQVPYPNALKRDQANE</sequence>